<organism evidence="2 3">
    <name type="scientific">Neorhizobium petrolearium</name>
    <dbReference type="NCBI Taxonomy" id="515361"/>
    <lineage>
        <taxon>Bacteria</taxon>
        <taxon>Pseudomonadati</taxon>
        <taxon>Pseudomonadota</taxon>
        <taxon>Alphaproteobacteria</taxon>
        <taxon>Hyphomicrobiales</taxon>
        <taxon>Rhizobiaceae</taxon>
        <taxon>Rhizobium/Agrobacterium group</taxon>
        <taxon>Neorhizobium</taxon>
    </lineage>
</organism>
<protein>
    <submittedName>
        <fullName evidence="2">Tail fiber domain-containing protein</fullName>
    </submittedName>
</protein>
<dbReference type="InterPro" id="IPR036388">
    <property type="entry name" value="WH-like_DNA-bd_sf"/>
</dbReference>
<dbReference type="EMBL" id="CP123000">
    <property type="protein sequence ID" value="WGI67755.1"/>
    <property type="molecule type" value="Genomic_DNA"/>
</dbReference>
<evidence type="ECO:0000313" key="2">
    <source>
        <dbReference type="EMBL" id="WGI67755.1"/>
    </source>
</evidence>
<feature type="domain" description="Peptidase S74" evidence="1">
    <location>
        <begin position="826"/>
        <end position="960"/>
    </location>
</feature>
<dbReference type="Proteomes" id="UP001227095">
    <property type="component" value="Chromosome"/>
</dbReference>
<evidence type="ECO:0000259" key="1">
    <source>
        <dbReference type="PROSITE" id="PS51688"/>
    </source>
</evidence>
<accession>A0ABY8LZK6</accession>
<reference evidence="2 3" key="1">
    <citation type="submission" date="2023-04" db="EMBL/GenBank/DDBJ databases">
        <title>Neorhizobium petrolearium OS53, complete genome.</title>
        <authorList>
            <person name="Yu T."/>
        </authorList>
    </citation>
    <scope>NUCLEOTIDE SEQUENCE [LARGE SCALE GENOMIC DNA]</scope>
    <source>
        <strain evidence="2 3">OS53</strain>
    </source>
</reference>
<dbReference type="InterPro" id="IPR030392">
    <property type="entry name" value="S74_ICA"/>
</dbReference>
<evidence type="ECO:0000313" key="3">
    <source>
        <dbReference type="Proteomes" id="UP001227095"/>
    </source>
</evidence>
<sequence>MVELAATIWADGPSSMPQEPPKFLIRQWGAWVEGIINAITSNSGLAYVFKSTMESDLSPAVNSMAWVIGDPVAENNGVYKKLGASGTGSWLRISDLPFGFIIADDAGAGSPDAIQATTPIPVSSSALVWLEVADTNTGSPVTISFNGASPLTIKTNSGGDVAAGGLTAGMTVLGIASGSTFRLLSDQTSAGVLAAAEGFANAALAAANAGFVFNTETDFTSASIPAGLNFVRTAGYYAPGDGGGHLKQRISTPSPVEPWHKQSADGAWWAVAGGQDIHVEMFGAIGYTAEELMALNGGPAVDDAEAANDVAFADADAFRSAHGAGQVFAERGIYVKTVRYERTSGIYLEGAGVGECEPRYPQRPKTWEGTTLLYRNTGSRQVTFPGITSMKYGGGWKEDPENAGQYFKLWSAYDDDAAGTTPATIRQFSAAVLVKENVQYGGLRNLRICNWIGTDGISDWSNPAITSLGDEWDMGYVVRNGEYVDDFNVQVIGGWREADHALVVTTDIASRAERNHFRKCKFQGARTLIRAPDRWDVDATTSNSVQIYFSEENYWPATGSFRGSDNVTYSYTGKTKVGTALTFTGVNPDPSGIFQVRHPSAGFANTEYEDCMFYGLDHVSGDLAGDLGIIDSRAMEISGYPLRGVKFTNCKWQSGEKVLVHMHDCQDTLFDNPQFEGGGHMIASPQNTEAADPSNFWVPAAAQVGETRNLRMKADDGTVDQDRRLFRPRGGVIDSLQIGPVTELNGHLHLKPLRSGRDTTIENWTASSFVRAYDNGNVAVTAGGANRLTYNSSGNITPGADNTQAFGTSALRFAQFFAGTATIGTSDKRLKQQIGAIEDAILDAWGDVQWVGFKFNDAVADKGDAARLHFGLIAQQVQVAFATRGLNAFELGLLCYDEWDEQPAVYEPIHDPEGNEIGQRLLAEAVAAGNRYSLRYNECFAVEAAYQRRRLNRLEEAISL</sequence>
<dbReference type="Gene3D" id="1.10.10.10">
    <property type="entry name" value="Winged helix-like DNA-binding domain superfamily/Winged helix DNA-binding domain"/>
    <property type="match status" value="1"/>
</dbReference>
<proteinExistence type="predicted"/>
<keyword evidence="3" id="KW-1185">Reference proteome</keyword>
<dbReference type="Pfam" id="PF13884">
    <property type="entry name" value="Peptidase_S74"/>
    <property type="match status" value="1"/>
</dbReference>
<dbReference type="PROSITE" id="PS51688">
    <property type="entry name" value="ICA"/>
    <property type="match status" value="1"/>
</dbReference>
<dbReference type="CDD" id="cd10144">
    <property type="entry name" value="Peptidase_S74_CIMCD"/>
    <property type="match status" value="1"/>
</dbReference>
<name>A0ABY8LZK6_9HYPH</name>
<gene>
    <name evidence="2" type="ORF">QEO92_22660</name>
</gene>
<dbReference type="RefSeq" id="WP_227704524.1">
    <property type="nucleotide sequence ID" value="NZ_CP123000.1"/>
</dbReference>